<dbReference type="EMBL" id="JAPXFL010000005">
    <property type="protein sequence ID" value="KAK9506505.1"/>
    <property type="molecule type" value="Genomic_DNA"/>
</dbReference>
<evidence type="ECO:0000313" key="3">
    <source>
        <dbReference type="EMBL" id="KAK9506505.1"/>
    </source>
</evidence>
<dbReference type="GO" id="GO:0008270">
    <property type="term" value="F:zinc ion binding"/>
    <property type="evidence" value="ECO:0007669"/>
    <property type="project" value="UniProtKB-KW"/>
</dbReference>
<protein>
    <recommendedName>
        <fullName evidence="2">C2H2-type domain-containing protein</fullName>
    </recommendedName>
</protein>
<keyword evidence="1" id="KW-0862">Zinc</keyword>
<dbReference type="InterPro" id="IPR058883">
    <property type="entry name" value="DZIP1_dom"/>
</dbReference>
<keyword evidence="4" id="KW-1185">Reference proteome</keyword>
<gene>
    <name evidence="3" type="ORF">O3M35_008430</name>
</gene>
<evidence type="ECO:0000313" key="4">
    <source>
        <dbReference type="Proteomes" id="UP001461498"/>
    </source>
</evidence>
<evidence type="ECO:0000259" key="2">
    <source>
        <dbReference type="PROSITE" id="PS50157"/>
    </source>
</evidence>
<keyword evidence="1" id="KW-0863">Zinc-finger</keyword>
<name>A0AAW1DDN8_9HEMI</name>
<reference evidence="3 4" key="1">
    <citation type="submission" date="2022-12" db="EMBL/GenBank/DDBJ databases">
        <title>Chromosome-level genome assembly of true bugs.</title>
        <authorList>
            <person name="Ma L."/>
            <person name="Li H."/>
        </authorList>
    </citation>
    <scope>NUCLEOTIDE SEQUENCE [LARGE SCALE GENOMIC DNA]</scope>
    <source>
        <strain evidence="3">Lab_2022b</strain>
    </source>
</reference>
<keyword evidence="1" id="KW-0479">Metal-binding</keyword>
<accession>A0AAW1DDN8</accession>
<dbReference type="Proteomes" id="UP001461498">
    <property type="component" value="Unassembled WGS sequence"/>
</dbReference>
<comment type="caution">
    <text evidence="3">The sequence shown here is derived from an EMBL/GenBank/DDBJ whole genome shotgun (WGS) entry which is preliminary data.</text>
</comment>
<dbReference type="Pfam" id="PF25977">
    <property type="entry name" value="DZIP1"/>
    <property type="match status" value="1"/>
</dbReference>
<dbReference type="AlphaFoldDB" id="A0AAW1DDN8"/>
<dbReference type="PROSITE" id="PS50157">
    <property type="entry name" value="ZINC_FINGER_C2H2_2"/>
    <property type="match status" value="1"/>
</dbReference>
<dbReference type="PROSITE" id="PS00028">
    <property type="entry name" value="ZINC_FINGER_C2H2_1"/>
    <property type="match status" value="1"/>
</dbReference>
<feature type="domain" description="C2H2-type" evidence="2">
    <location>
        <begin position="21"/>
        <end position="49"/>
    </location>
</feature>
<dbReference type="InterPro" id="IPR013087">
    <property type="entry name" value="Znf_C2H2_type"/>
</dbReference>
<sequence>MNDIRPKLHIVLTAKAKHAEFKCPLCKKLFISEYHLNRHKSRRHSHHYENVTKEQEQEVQYRNALEERIRRRQAVDASHRMEKLLRNLNLEETHLIDKSKQLNSSNISYGANRFPCVSVLTPINSNTNILENSAFKKIKTSDSSCNIKCKENNDSKFMSHAYTWVTSRDLGSGDTKEICFFNEKACQTEVTSKVKKRRNDFNNYDDKLVSMSLVKGTQTDEVDAPFISKLENLFPSNVDQESSVLEFVSNNYTQSETIVTTAHISTQTDEVIYRKNCTYTQTCRLRENAINFDEGLEIERIPLENNALGFDKSVVIAYSSNLSVANRNEIDSIINKDYLTFEKEFQKSFKARKNLLENDDLMLCSDNLNDISTVNVEGKLEPESDIEQISVSNTSDNKKFEFRDSFETKKNLSSNNNMKVFKSSIGGNVSDVKCPSESLENSDNLITQISAINESNNIDEIYLDGKNNQERINRTDKRHEDILQNIQDELSARLRSLGVDPEWSGISDIIAKKTNAILTVRRINLSKKIPRFLCLRTMLNNTIDQILEAKECGNNLH</sequence>
<proteinExistence type="predicted"/>
<evidence type="ECO:0000256" key="1">
    <source>
        <dbReference type="PROSITE-ProRule" id="PRU00042"/>
    </source>
</evidence>
<organism evidence="3 4">
    <name type="scientific">Rhynocoris fuscipes</name>
    <dbReference type="NCBI Taxonomy" id="488301"/>
    <lineage>
        <taxon>Eukaryota</taxon>
        <taxon>Metazoa</taxon>
        <taxon>Ecdysozoa</taxon>
        <taxon>Arthropoda</taxon>
        <taxon>Hexapoda</taxon>
        <taxon>Insecta</taxon>
        <taxon>Pterygota</taxon>
        <taxon>Neoptera</taxon>
        <taxon>Paraneoptera</taxon>
        <taxon>Hemiptera</taxon>
        <taxon>Heteroptera</taxon>
        <taxon>Panheteroptera</taxon>
        <taxon>Cimicomorpha</taxon>
        <taxon>Reduviidae</taxon>
        <taxon>Harpactorinae</taxon>
        <taxon>Harpactorini</taxon>
        <taxon>Rhynocoris</taxon>
    </lineage>
</organism>